<protein>
    <recommendedName>
        <fullName evidence="3">CCHC-type domain-containing protein</fullName>
    </recommendedName>
</protein>
<organism evidence="4 5">
    <name type="scientific">Dothidotthia symphoricarpi CBS 119687</name>
    <dbReference type="NCBI Taxonomy" id="1392245"/>
    <lineage>
        <taxon>Eukaryota</taxon>
        <taxon>Fungi</taxon>
        <taxon>Dikarya</taxon>
        <taxon>Ascomycota</taxon>
        <taxon>Pezizomycotina</taxon>
        <taxon>Dothideomycetes</taxon>
        <taxon>Pleosporomycetidae</taxon>
        <taxon>Pleosporales</taxon>
        <taxon>Dothidotthiaceae</taxon>
        <taxon>Dothidotthia</taxon>
    </lineage>
</organism>
<keyword evidence="1" id="KW-0862">Zinc</keyword>
<dbReference type="GeneID" id="54412158"/>
<evidence type="ECO:0000256" key="1">
    <source>
        <dbReference type="PROSITE-ProRule" id="PRU00047"/>
    </source>
</evidence>
<feature type="region of interest" description="Disordered" evidence="2">
    <location>
        <begin position="328"/>
        <end position="493"/>
    </location>
</feature>
<keyword evidence="1" id="KW-0479">Metal-binding</keyword>
<feature type="compositionally biased region" description="Basic and acidic residues" evidence="2">
    <location>
        <begin position="351"/>
        <end position="360"/>
    </location>
</feature>
<dbReference type="SUPFAM" id="SSF57756">
    <property type="entry name" value="Retrovirus zinc finger-like domains"/>
    <property type="match status" value="1"/>
</dbReference>
<evidence type="ECO:0000313" key="4">
    <source>
        <dbReference type="EMBL" id="KAF2126651.1"/>
    </source>
</evidence>
<accession>A0A6A6A7M3</accession>
<evidence type="ECO:0000313" key="5">
    <source>
        <dbReference type="Proteomes" id="UP000799771"/>
    </source>
</evidence>
<feature type="compositionally biased region" description="Polar residues" evidence="2">
    <location>
        <begin position="409"/>
        <end position="453"/>
    </location>
</feature>
<dbReference type="OrthoDB" id="3695615at2759"/>
<evidence type="ECO:0000259" key="3">
    <source>
        <dbReference type="PROSITE" id="PS50158"/>
    </source>
</evidence>
<feature type="domain" description="CCHC-type" evidence="3">
    <location>
        <begin position="243"/>
        <end position="258"/>
    </location>
</feature>
<dbReference type="Proteomes" id="UP000799771">
    <property type="component" value="Unassembled WGS sequence"/>
</dbReference>
<sequence length="513" mass="57123">MDHPVSSSSHAEAVLRSLHGSVPEKYLNALRAAIGQDAQISPNHEPHSRLETIEKNLNKVLTRLETQGNPIPSRPRPHMIRYSLYTSNDVDLLKNLKNSGIVEKFRRAESPFNQIRGCKIWEDKLGLFVNTAEAGQEILEKSYRIGRILSLDPECRTFHDTYCVRAFGFEEDKNDPAFMALPVKEWNSSNGVTISKARWTYKLLILELGTRGDAEKLCRGPIYLSGHVGWAEPFDRRSTPKFCFRCGKPGHLQNRCKNRTCCMICAGFDHKAPGCKKPRKCINCGNSHATFDPVCQNKAVLDMRADCEYHREKGPSWAQGKKQACEFQQSCNHPSPAKPSKPVPKSKKRVRIESPTREETLPVSSGMTRRQHPIPGSSNERPNPPSEARTLSMQLSTSSPVDSVAVSAETPSVSHQIPSFSFNSSMRGSLNSSQFGLHTNPPESQAGSSSTSDGAAMFKFTPWDPKINAGPKGTRIRRPAVTKKSKNNDPMQFSIDAYKLSGDEAGWDTEDSR</sequence>
<feature type="compositionally biased region" description="Basic residues" evidence="2">
    <location>
        <begin position="474"/>
        <end position="485"/>
    </location>
</feature>
<keyword evidence="5" id="KW-1185">Reference proteome</keyword>
<dbReference type="GO" id="GO:0008270">
    <property type="term" value="F:zinc ion binding"/>
    <property type="evidence" value="ECO:0007669"/>
    <property type="project" value="UniProtKB-KW"/>
</dbReference>
<dbReference type="GO" id="GO:0003676">
    <property type="term" value="F:nucleic acid binding"/>
    <property type="evidence" value="ECO:0007669"/>
    <property type="project" value="InterPro"/>
</dbReference>
<dbReference type="InterPro" id="IPR036875">
    <property type="entry name" value="Znf_CCHC_sf"/>
</dbReference>
<dbReference type="InterPro" id="IPR001878">
    <property type="entry name" value="Znf_CCHC"/>
</dbReference>
<name>A0A6A6A7M3_9PLEO</name>
<dbReference type="AlphaFoldDB" id="A0A6A6A7M3"/>
<dbReference type="RefSeq" id="XP_033521043.1">
    <property type="nucleotide sequence ID" value="XM_033671726.1"/>
</dbReference>
<feature type="compositionally biased region" description="Polar residues" evidence="2">
    <location>
        <begin position="389"/>
        <end position="401"/>
    </location>
</feature>
<gene>
    <name evidence="4" type="ORF">P153DRAFT_399410</name>
</gene>
<dbReference type="EMBL" id="ML977513">
    <property type="protein sequence ID" value="KAF2126651.1"/>
    <property type="molecule type" value="Genomic_DNA"/>
</dbReference>
<dbReference type="SMART" id="SM00343">
    <property type="entry name" value="ZnF_C2HC"/>
    <property type="match status" value="2"/>
</dbReference>
<proteinExistence type="predicted"/>
<evidence type="ECO:0000256" key="2">
    <source>
        <dbReference type="SAM" id="MobiDB-lite"/>
    </source>
</evidence>
<reference evidence="4" key="1">
    <citation type="journal article" date="2020" name="Stud. Mycol.">
        <title>101 Dothideomycetes genomes: a test case for predicting lifestyles and emergence of pathogens.</title>
        <authorList>
            <person name="Haridas S."/>
            <person name="Albert R."/>
            <person name="Binder M."/>
            <person name="Bloem J."/>
            <person name="Labutti K."/>
            <person name="Salamov A."/>
            <person name="Andreopoulos B."/>
            <person name="Baker S."/>
            <person name="Barry K."/>
            <person name="Bills G."/>
            <person name="Bluhm B."/>
            <person name="Cannon C."/>
            <person name="Castanera R."/>
            <person name="Culley D."/>
            <person name="Daum C."/>
            <person name="Ezra D."/>
            <person name="Gonzalez J."/>
            <person name="Henrissat B."/>
            <person name="Kuo A."/>
            <person name="Liang C."/>
            <person name="Lipzen A."/>
            <person name="Lutzoni F."/>
            <person name="Magnuson J."/>
            <person name="Mondo S."/>
            <person name="Nolan M."/>
            <person name="Ohm R."/>
            <person name="Pangilinan J."/>
            <person name="Park H.-J."/>
            <person name="Ramirez L."/>
            <person name="Alfaro M."/>
            <person name="Sun H."/>
            <person name="Tritt A."/>
            <person name="Yoshinaga Y."/>
            <person name="Zwiers L.-H."/>
            <person name="Turgeon B."/>
            <person name="Goodwin S."/>
            <person name="Spatafora J."/>
            <person name="Crous P."/>
            <person name="Grigoriev I."/>
        </authorList>
    </citation>
    <scope>NUCLEOTIDE SEQUENCE</scope>
    <source>
        <strain evidence="4">CBS 119687</strain>
    </source>
</reference>
<keyword evidence="1" id="KW-0863">Zinc-finger</keyword>
<dbReference type="PROSITE" id="PS50158">
    <property type="entry name" value="ZF_CCHC"/>
    <property type="match status" value="1"/>
</dbReference>